<keyword evidence="1" id="KW-0812">Transmembrane</keyword>
<dbReference type="RefSeq" id="WP_084851244.1">
    <property type="nucleotide sequence ID" value="NZ_NCUD01000039.1"/>
</dbReference>
<dbReference type="EMBL" id="NCUD01000039">
    <property type="protein sequence ID" value="ORO41366.1"/>
    <property type="molecule type" value="Genomic_DNA"/>
</dbReference>
<gene>
    <name evidence="2" type="ORF">B7728_01795</name>
</gene>
<feature type="transmembrane region" description="Helical" evidence="1">
    <location>
        <begin position="57"/>
        <end position="75"/>
    </location>
</feature>
<dbReference type="AlphaFoldDB" id="A0A1X1G3J3"/>
<dbReference type="Proteomes" id="UP000193633">
    <property type="component" value="Unassembled WGS sequence"/>
</dbReference>
<keyword evidence="1" id="KW-1133">Transmembrane helix</keyword>
<protein>
    <submittedName>
        <fullName evidence="2">Uncharacterized protein</fullName>
    </submittedName>
</protein>
<comment type="caution">
    <text evidence="2">The sequence shown here is derived from an EMBL/GenBank/DDBJ whole genome shotgun (WGS) entry which is preliminary data.</text>
</comment>
<reference evidence="2 3" key="1">
    <citation type="journal article" date="2016" name="Eur. J. Clin. Microbiol. Infect. Dis.">
        <title>Whole genome sequencing as a tool for phylogenetic analysis of clinical strains of Mitis group streptococci.</title>
        <authorList>
            <person name="Rasmussen L.H."/>
            <person name="Dargis R."/>
            <person name="Hojholt K."/>
            <person name="Christensen J.J."/>
            <person name="Skovgaard O."/>
            <person name="Justesen U.S."/>
            <person name="Rosenvinge F.S."/>
            <person name="Moser C."/>
            <person name="Lukjancenko O."/>
            <person name="Rasmussen S."/>
            <person name="Nielsen X.C."/>
        </authorList>
    </citation>
    <scope>NUCLEOTIDE SEQUENCE [LARGE SCALE GENOMIC DNA]</scope>
    <source>
        <strain evidence="2 3">OD_339823_10</strain>
    </source>
</reference>
<evidence type="ECO:0000256" key="1">
    <source>
        <dbReference type="SAM" id="Phobius"/>
    </source>
</evidence>
<feature type="transmembrane region" description="Helical" evidence="1">
    <location>
        <begin position="107"/>
        <end position="128"/>
    </location>
</feature>
<feature type="transmembrane region" description="Helical" evidence="1">
    <location>
        <begin position="81"/>
        <end position="100"/>
    </location>
</feature>
<feature type="transmembrane region" description="Helical" evidence="1">
    <location>
        <begin position="6"/>
        <end position="24"/>
    </location>
</feature>
<organism evidence="2 3">
    <name type="scientific">Streptococcus oralis subsp. tigurinus</name>
    <dbReference type="NCBI Taxonomy" id="1077464"/>
    <lineage>
        <taxon>Bacteria</taxon>
        <taxon>Bacillati</taxon>
        <taxon>Bacillota</taxon>
        <taxon>Bacilli</taxon>
        <taxon>Lactobacillales</taxon>
        <taxon>Streptococcaceae</taxon>
        <taxon>Streptococcus</taxon>
    </lineage>
</organism>
<keyword evidence="1" id="KW-0472">Membrane</keyword>
<accession>A0A1X1G3J3</accession>
<evidence type="ECO:0000313" key="3">
    <source>
        <dbReference type="Proteomes" id="UP000193633"/>
    </source>
</evidence>
<proteinExistence type="predicted"/>
<sequence length="340" mass="38181">MEKLVFIGMLVFLAVVFIGILFWLRFRMKNTFENGVPVYDAPANNQTRTSKLSVGEYAVHIVLILISAVIAFKVMGMFRHGAAPIGAAIITPSIMALFNARRRTGKSWIGIVAVLMVFVFLMFAYILIGLPDKAPALMISNTEIKLSETKVSDLMDKGYDIYVSNGKQNYSEYDELLTSGSYYKYQGSGVTVPSGFKSYDSAVTRSTYLLVKKNVVVGCIGVYGHKKRYEEPKDCVVTQVCFDSECTAAAKKYGISYNIDGIGLLEKLDENKFKEVFGKKIWLTPSNPRGEYLGHYGVQWGTGNNEFFWNQYFMNLDIDSNNNIVNFSFKVHIAGERENN</sequence>
<evidence type="ECO:0000313" key="2">
    <source>
        <dbReference type="EMBL" id="ORO41366.1"/>
    </source>
</evidence>
<name>A0A1X1G3J3_STROR</name>